<dbReference type="Pfam" id="PF04043">
    <property type="entry name" value="PMEI"/>
    <property type="match status" value="1"/>
</dbReference>
<dbReference type="AlphaFoldDB" id="A0A6J0JS50"/>
<sequence length="189" mass="21398">MFASEKILNKMKFFIYLVGFFVLLNGITADKVADSVIQDSCKKITSLYDFCVASIKENPESQKVKNIDDLIIVALKNAMSNMTHVKGIVDKILKDRKYKSKAIIKPLRNCIKYYSEGTDLLAKVLENAKLRNYNKVLGSITDAVDVPLHCEYGFEGKNELKSPVKKENRVLTYLTGICESIIYSTARRN</sequence>
<dbReference type="RefSeq" id="XP_018438388.1">
    <property type="nucleotide sequence ID" value="XM_018582886.2"/>
</dbReference>
<dbReference type="InterPro" id="IPR034088">
    <property type="entry name" value="Pla_a_1-like"/>
</dbReference>
<organism evidence="6 7">
    <name type="scientific">Raphanus sativus</name>
    <name type="common">Radish</name>
    <name type="synonym">Raphanus raphanistrum var. sativus</name>
    <dbReference type="NCBI Taxonomy" id="3726"/>
    <lineage>
        <taxon>Eukaryota</taxon>
        <taxon>Viridiplantae</taxon>
        <taxon>Streptophyta</taxon>
        <taxon>Embryophyta</taxon>
        <taxon>Tracheophyta</taxon>
        <taxon>Spermatophyta</taxon>
        <taxon>Magnoliopsida</taxon>
        <taxon>eudicotyledons</taxon>
        <taxon>Gunneridae</taxon>
        <taxon>Pentapetalae</taxon>
        <taxon>rosids</taxon>
        <taxon>malvids</taxon>
        <taxon>Brassicales</taxon>
        <taxon>Brassicaceae</taxon>
        <taxon>Brassiceae</taxon>
        <taxon>Raphanus</taxon>
    </lineage>
</organism>
<evidence type="ECO:0000256" key="4">
    <source>
        <dbReference type="SAM" id="SignalP"/>
    </source>
</evidence>
<feature type="signal peptide" evidence="4">
    <location>
        <begin position="1"/>
        <end position="29"/>
    </location>
</feature>
<comment type="similarity">
    <text evidence="3">Belongs to the PMEI family.</text>
</comment>
<evidence type="ECO:0000313" key="7">
    <source>
        <dbReference type="RefSeq" id="XP_018438388.1"/>
    </source>
</evidence>
<evidence type="ECO:0000256" key="2">
    <source>
        <dbReference type="ARBA" id="ARBA00023157"/>
    </source>
</evidence>
<dbReference type="Proteomes" id="UP000504610">
    <property type="component" value="Chromosome 6"/>
</dbReference>
<protein>
    <submittedName>
        <fullName evidence="7">Pectinesterase inhibitor 12-like</fullName>
    </submittedName>
</protein>
<dbReference type="GO" id="GO:0005576">
    <property type="term" value="C:extracellular region"/>
    <property type="evidence" value="ECO:0007669"/>
    <property type="project" value="UniProtKB-ARBA"/>
</dbReference>
<dbReference type="GeneID" id="108810806"/>
<dbReference type="PANTHER" id="PTHR35357:SF17">
    <property type="entry name" value="PECTINESTERASE INHIBITOR 12"/>
    <property type="match status" value="1"/>
</dbReference>
<keyword evidence="1 4" id="KW-0732">Signal</keyword>
<keyword evidence="2" id="KW-1015">Disulfide bond</keyword>
<feature type="chain" id="PRO_5026711915" evidence="4">
    <location>
        <begin position="30"/>
        <end position="189"/>
    </location>
</feature>
<proteinExistence type="inferred from homology"/>
<reference evidence="6" key="1">
    <citation type="journal article" date="2019" name="Database">
        <title>The radish genome database (RadishGD): an integrated information resource for radish genomics.</title>
        <authorList>
            <person name="Yu H.J."/>
            <person name="Baek S."/>
            <person name="Lee Y.J."/>
            <person name="Cho A."/>
            <person name="Mun J.H."/>
        </authorList>
    </citation>
    <scope>NUCLEOTIDE SEQUENCE [LARGE SCALE GENOMIC DNA]</scope>
    <source>
        <strain evidence="6">cv. WK10039</strain>
    </source>
</reference>
<dbReference type="KEGG" id="rsz:108810806"/>
<reference evidence="7" key="2">
    <citation type="submission" date="2025-08" db="UniProtKB">
        <authorList>
            <consortium name="RefSeq"/>
        </authorList>
    </citation>
    <scope>IDENTIFICATION</scope>
    <source>
        <tissue evidence="7">Leaf</tissue>
    </source>
</reference>
<dbReference type="GO" id="GO:0004857">
    <property type="term" value="F:enzyme inhibitor activity"/>
    <property type="evidence" value="ECO:0007669"/>
    <property type="project" value="InterPro"/>
</dbReference>
<dbReference type="NCBIfam" id="TIGR01614">
    <property type="entry name" value="PME_inhib"/>
    <property type="match status" value="1"/>
</dbReference>
<feature type="domain" description="Pectinesterase inhibitor" evidence="5">
    <location>
        <begin position="32"/>
        <end position="181"/>
    </location>
</feature>
<name>A0A6J0JS50_RAPSA</name>
<dbReference type="CDD" id="cd15795">
    <property type="entry name" value="PMEI-Pla_a_1_like"/>
    <property type="match status" value="1"/>
</dbReference>
<dbReference type="FunFam" id="1.20.140.40:FF:000002">
    <property type="entry name" value="Putative invertase inhibitor"/>
    <property type="match status" value="1"/>
</dbReference>
<keyword evidence="6" id="KW-1185">Reference proteome</keyword>
<evidence type="ECO:0000259" key="5">
    <source>
        <dbReference type="SMART" id="SM00856"/>
    </source>
</evidence>
<dbReference type="SMART" id="SM00856">
    <property type="entry name" value="PMEI"/>
    <property type="match status" value="1"/>
</dbReference>
<accession>A0A6J0JS50</accession>
<evidence type="ECO:0000313" key="6">
    <source>
        <dbReference type="Proteomes" id="UP000504610"/>
    </source>
</evidence>
<dbReference type="SUPFAM" id="SSF101148">
    <property type="entry name" value="Plant invertase/pectin methylesterase inhibitor"/>
    <property type="match status" value="1"/>
</dbReference>
<dbReference type="InterPro" id="IPR006501">
    <property type="entry name" value="Pectinesterase_inhib_dom"/>
</dbReference>
<evidence type="ECO:0000256" key="3">
    <source>
        <dbReference type="ARBA" id="ARBA00038471"/>
    </source>
</evidence>
<dbReference type="Gene3D" id="1.20.140.40">
    <property type="entry name" value="Invertase/pectin methylesterase inhibitor family protein"/>
    <property type="match status" value="1"/>
</dbReference>
<gene>
    <name evidence="7" type="primary">LOC108810806</name>
</gene>
<evidence type="ECO:0000256" key="1">
    <source>
        <dbReference type="ARBA" id="ARBA00022729"/>
    </source>
</evidence>
<dbReference type="InterPro" id="IPR035513">
    <property type="entry name" value="Invertase/methylesterase_inhib"/>
</dbReference>
<dbReference type="PANTHER" id="PTHR35357">
    <property type="entry name" value="OS02G0537100 PROTEIN"/>
    <property type="match status" value="1"/>
</dbReference>
<dbReference type="OrthoDB" id="1915198at2759"/>